<sequence>VCQNTDNTFKLIAHNTESNRIKLSNSTSRQQQLITDLHDLHFLPHFSQFQSALKFFLPVYVPALCSWDCV</sequence>
<accession>A0A0B6XZ29</accession>
<reference evidence="1" key="1">
    <citation type="submission" date="2014-12" db="EMBL/GenBank/DDBJ databases">
        <title>Insight into the proteome of Arion vulgaris.</title>
        <authorList>
            <person name="Aradska J."/>
            <person name="Bulat T."/>
            <person name="Smidak R."/>
            <person name="Sarate P."/>
            <person name="Gangsoo J."/>
            <person name="Sialana F."/>
            <person name="Bilban M."/>
            <person name="Lubec G."/>
        </authorList>
    </citation>
    <scope>NUCLEOTIDE SEQUENCE</scope>
    <source>
        <tissue evidence="1">Skin</tissue>
    </source>
</reference>
<gene>
    <name evidence="1" type="primary">ORF6478</name>
</gene>
<organism evidence="1">
    <name type="scientific">Arion vulgaris</name>
    <dbReference type="NCBI Taxonomy" id="1028688"/>
    <lineage>
        <taxon>Eukaryota</taxon>
        <taxon>Metazoa</taxon>
        <taxon>Spiralia</taxon>
        <taxon>Lophotrochozoa</taxon>
        <taxon>Mollusca</taxon>
        <taxon>Gastropoda</taxon>
        <taxon>Heterobranchia</taxon>
        <taxon>Euthyneura</taxon>
        <taxon>Panpulmonata</taxon>
        <taxon>Eupulmonata</taxon>
        <taxon>Stylommatophora</taxon>
        <taxon>Helicina</taxon>
        <taxon>Arionoidea</taxon>
        <taxon>Arionidae</taxon>
        <taxon>Arion</taxon>
    </lineage>
</organism>
<protein>
    <submittedName>
        <fullName evidence="1">Uncharacterized protein</fullName>
    </submittedName>
</protein>
<dbReference type="AlphaFoldDB" id="A0A0B6XZ29"/>
<proteinExistence type="predicted"/>
<dbReference type="EMBL" id="HACG01002253">
    <property type="protein sequence ID" value="CEK49118.1"/>
    <property type="molecule type" value="Transcribed_RNA"/>
</dbReference>
<feature type="non-terminal residue" evidence="1">
    <location>
        <position position="1"/>
    </location>
</feature>
<evidence type="ECO:0000313" key="1">
    <source>
        <dbReference type="EMBL" id="CEK49118.1"/>
    </source>
</evidence>
<name>A0A0B6XZ29_9EUPU</name>